<feature type="region of interest" description="Disordered" evidence="6">
    <location>
        <begin position="1"/>
        <end position="20"/>
    </location>
</feature>
<dbReference type="SMART" id="SM00119">
    <property type="entry name" value="HECTc"/>
    <property type="match status" value="1"/>
</dbReference>
<dbReference type="Pfam" id="PF00632">
    <property type="entry name" value="HECT"/>
    <property type="match status" value="1"/>
</dbReference>
<feature type="domain" description="HECT" evidence="7">
    <location>
        <begin position="672"/>
        <end position="998"/>
    </location>
</feature>
<organism evidence="8 9">
    <name type="scientific">Geotrypetes seraphini</name>
    <name type="common">Gaboon caecilian</name>
    <name type="synonym">Caecilia seraphini</name>
    <dbReference type="NCBI Taxonomy" id="260995"/>
    <lineage>
        <taxon>Eukaryota</taxon>
        <taxon>Metazoa</taxon>
        <taxon>Chordata</taxon>
        <taxon>Craniata</taxon>
        <taxon>Vertebrata</taxon>
        <taxon>Euteleostomi</taxon>
        <taxon>Amphibia</taxon>
        <taxon>Gymnophiona</taxon>
        <taxon>Geotrypetes</taxon>
    </lineage>
</organism>
<dbReference type="PROSITE" id="PS50237">
    <property type="entry name" value="HECT"/>
    <property type="match status" value="1"/>
</dbReference>
<dbReference type="PRINTS" id="PR00633">
    <property type="entry name" value="RCCNDNSATION"/>
</dbReference>
<dbReference type="GO" id="GO:0005737">
    <property type="term" value="C:cytoplasm"/>
    <property type="evidence" value="ECO:0007669"/>
    <property type="project" value="TreeGrafter"/>
</dbReference>
<evidence type="ECO:0000256" key="3">
    <source>
        <dbReference type="ARBA" id="ARBA00022786"/>
    </source>
</evidence>
<dbReference type="Pfam" id="PF25390">
    <property type="entry name" value="WD40_RLD"/>
    <property type="match status" value="1"/>
</dbReference>
<accession>A0A6P8SAN2</accession>
<keyword evidence="1" id="KW-0808">Transferase</keyword>
<dbReference type="FunFam" id="3.30.2410.10:FF:000003">
    <property type="entry name" value="probable E3 ubiquitin-protein ligase HERC4 isoform X1"/>
    <property type="match status" value="1"/>
</dbReference>
<dbReference type="InterPro" id="IPR000408">
    <property type="entry name" value="Reg_chr_condens"/>
</dbReference>
<dbReference type="SUPFAM" id="SSF56204">
    <property type="entry name" value="Hect, E3 ligase catalytic domain"/>
    <property type="match status" value="1"/>
</dbReference>
<dbReference type="InterPro" id="IPR009091">
    <property type="entry name" value="RCC1/BLIP-II"/>
</dbReference>
<dbReference type="Gene3D" id="3.30.2160.10">
    <property type="entry name" value="Hect, E3 ligase catalytic domain"/>
    <property type="match status" value="1"/>
</dbReference>
<dbReference type="PROSITE" id="PS00626">
    <property type="entry name" value="RCC1_2"/>
    <property type="match status" value="2"/>
</dbReference>
<name>A0A6P8SAN2_GEOSA</name>
<dbReference type="PANTHER" id="PTHR45622:SF69">
    <property type="entry name" value="HECT DOMAIN-CONTAINING PROTEIN"/>
    <property type="match status" value="1"/>
</dbReference>
<dbReference type="RefSeq" id="XP_033815162.1">
    <property type="nucleotide sequence ID" value="XM_033959271.1"/>
</dbReference>
<dbReference type="Gene3D" id="3.90.1750.10">
    <property type="entry name" value="Hect, E3 ligase catalytic domains"/>
    <property type="match status" value="1"/>
</dbReference>
<dbReference type="SUPFAM" id="SSF50985">
    <property type="entry name" value="RCC1/BLIP-II"/>
    <property type="match status" value="1"/>
</dbReference>
<dbReference type="Proteomes" id="UP000515159">
    <property type="component" value="Chromosome 1"/>
</dbReference>
<dbReference type="Gene3D" id="3.30.2410.10">
    <property type="entry name" value="Hect, E3 ligase catalytic domain"/>
    <property type="match status" value="1"/>
</dbReference>
<dbReference type="InParanoid" id="A0A6P8SAN2"/>
<evidence type="ECO:0000313" key="8">
    <source>
        <dbReference type="Proteomes" id="UP000515159"/>
    </source>
</evidence>
<dbReference type="GO" id="GO:0016567">
    <property type="term" value="P:protein ubiquitination"/>
    <property type="evidence" value="ECO:0007669"/>
    <property type="project" value="TreeGrafter"/>
</dbReference>
<gene>
    <name evidence="9" type="primary">LOC117367053</name>
</gene>
<dbReference type="PANTHER" id="PTHR45622">
    <property type="entry name" value="UBIQUITIN-PROTEIN LIGASE E3A-RELATED"/>
    <property type="match status" value="1"/>
</dbReference>
<dbReference type="GeneID" id="117367053"/>
<dbReference type="KEGG" id="gsh:117367053"/>
<evidence type="ECO:0000313" key="9">
    <source>
        <dbReference type="RefSeq" id="XP_033815162.1"/>
    </source>
</evidence>
<proteinExistence type="predicted"/>
<keyword evidence="3 4" id="KW-0833">Ubl conjugation pathway</keyword>
<feature type="active site" description="Glycyl thioester intermediate" evidence="4">
    <location>
        <position position="966"/>
    </location>
</feature>
<keyword evidence="2" id="KW-0677">Repeat</keyword>
<protein>
    <submittedName>
        <fullName evidence="9">E3 ISG15--protein ligase HERC5-like isoform X1</fullName>
    </submittedName>
</protein>
<dbReference type="PROSITE" id="PS50012">
    <property type="entry name" value="RCC1_3"/>
    <property type="match status" value="4"/>
</dbReference>
<evidence type="ECO:0000256" key="2">
    <source>
        <dbReference type="ARBA" id="ARBA00022737"/>
    </source>
</evidence>
<dbReference type="InterPro" id="IPR000569">
    <property type="entry name" value="HECT_dom"/>
</dbReference>
<dbReference type="GO" id="GO:0006511">
    <property type="term" value="P:ubiquitin-dependent protein catabolic process"/>
    <property type="evidence" value="ECO:0007669"/>
    <property type="project" value="TreeGrafter"/>
</dbReference>
<sequence length="998" mass="112523">MGKNWQRGKRPECAPESSAPSAGWLFPAQICQRSSYERYLGQTRQVLCPRGYLALLLSNGQVVILDTRREHGAGSCTSEPRKVLLGNVQVCSLDCGASRMLFLSSEGKLYEQNYLAGPHSLTPSLQNSLYDKCIIQVSCGERHSLALSKDGQLFAWGENTHGQLGLGDWFSPQLKPKLVRDLQSSPLAQITAGGEHNIALSISGAVYSWGRNSMGQLGLGHTNSHCHPTLVASLQHKKTVFVSCGESHTAVLTKDGQVMTFGAGGCGQLGHNSTKNELWPRLVAELFGVHVSQVACGRSHTLAYVPSLAKVYSFGAGELGQLGNGSNHKQLIPLPMEIPSSIACTSEDLYTIVAGGDQSIVFCRAKEQDKNPNRRIATVEENMVDKWIANGNSKKLHKTRGQIDLIFSSAACINGSFLKQSNDEHFRTSKGISGLDMAAISLFFTKLQQKLRVLKQVTVAVMTLLPLLPPCPVSAEALRVYLIIPELIRVQGQAGDCDTLINLLVEAILRLRPEAQQILESLWVSLPKSFFQTLVRIHQQAANRYLYQLIEPRYWQRIDAQIQRTAAVLQILYQVNSNAEFKIEDRNFCLDELEAVLSSWPFGMLTFLCYRQMVVTLQKLSPYPCIFTQETKYILHYAECFWISSEAALPHSLQVRRAQLVADTWCHLKLTEAHVYQRRLKVIFVGEAGIDQRGLSREFFTVLTRELCHPKANIFRQFVDSGRVWFPSHVSAGSNNFFIIGILMGMAMFNNCMADFHFPLALYKKLLNVPPTLEDLKELSPTVGRNLQLLLNEEDDADIEEWNLYFNVITDQEESVVDLVENGSNIPVLKYNRKQYVDAYVNYMFNLSVKNQFKDFFRGFSRGCQSNIWRTFHPEELKAVICGSSVYDWETLEKKVQYMNYEQTDEVIKNFWTVFHQLPEEKKKTFLVFLTGSDRIPVGGMENFVITICDLQTEEPDLYYPVANTCSRILMLPRYSNIQTLKERFLRAINSCEKFGLA</sequence>
<evidence type="ECO:0000256" key="1">
    <source>
        <dbReference type="ARBA" id="ARBA00022679"/>
    </source>
</evidence>
<feature type="repeat" description="RCC1" evidence="5">
    <location>
        <begin position="256"/>
        <end position="307"/>
    </location>
</feature>
<feature type="repeat" description="RCC1" evidence="5">
    <location>
        <begin position="204"/>
        <end position="255"/>
    </location>
</feature>
<feature type="repeat" description="RCC1" evidence="5">
    <location>
        <begin position="309"/>
        <end position="365"/>
    </location>
</feature>
<evidence type="ECO:0000256" key="6">
    <source>
        <dbReference type="SAM" id="MobiDB-lite"/>
    </source>
</evidence>
<feature type="repeat" description="RCC1" evidence="5">
    <location>
        <begin position="151"/>
        <end position="203"/>
    </location>
</feature>
<dbReference type="GO" id="GO:0061630">
    <property type="term" value="F:ubiquitin protein ligase activity"/>
    <property type="evidence" value="ECO:0007669"/>
    <property type="project" value="TreeGrafter"/>
</dbReference>
<evidence type="ECO:0000256" key="4">
    <source>
        <dbReference type="PROSITE-ProRule" id="PRU00104"/>
    </source>
</evidence>
<dbReference type="OrthoDB" id="8068875at2759"/>
<keyword evidence="8" id="KW-1185">Reference proteome</keyword>
<dbReference type="InterPro" id="IPR051709">
    <property type="entry name" value="Ub-ligase/GTPase-reg"/>
</dbReference>
<dbReference type="InterPro" id="IPR035983">
    <property type="entry name" value="Hect_E3_ubiquitin_ligase"/>
</dbReference>
<dbReference type="Gene3D" id="2.130.10.30">
    <property type="entry name" value="Regulator of chromosome condensation 1/beta-lactamase-inhibitor protein II"/>
    <property type="match status" value="1"/>
</dbReference>
<reference evidence="9" key="1">
    <citation type="submission" date="2025-08" db="UniProtKB">
        <authorList>
            <consortium name="RefSeq"/>
        </authorList>
    </citation>
    <scope>IDENTIFICATION</scope>
</reference>
<dbReference type="AlphaFoldDB" id="A0A6P8SAN2"/>
<evidence type="ECO:0000256" key="5">
    <source>
        <dbReference type="PROSITE-ProRule" id="PRU00235"/>
    </source>
</evidence>
<evidence type="ECO:0000259" key="7">
    <source>
        <dbReference type="PROSITE" id="PS50237"/>
    </source>
</evidence>
<dbReference type="CDD" id="cd00078">
    <property type="entry name" value="HECTc"/>
    <property type="match status" value="1"/>
</dbReference>
<dbReference type="InterPro" id="IPR058923">
    <property type="entry name" value="RCC1-like_dom"/>
</dbReference>